<reference evidence="1 2" key="1">
    <citation type="submission" date="2012-11" db="EMBL/GenBank/DDBJ databases">
        <title>Genome assembly of Thiorhodococcus sp. AK35.</title>
        <authorList>
            <person name="Nupur N."/>
            <person name="Khatri I."/>
            <person name="Subramanian S."/>
            <person name="Pinnaka A."/>
        </authorList>
    </citation>
    <scope>NUCLEOTIDE SEQUENCE [LARGE SCALE GENOMIC DNA]</scope>
    <source>
        <strain evidence="1 2">AK35</strain>
    </source>
</reference>
<dbReference type="eggNOG" id="COG1192">
    <property type="taxonomic scope" value="Bacteria"/>
</dbReference>
<dbReference type="STRING" id="1249627.D779_3962"/>
<gene>
    <name evidence="1" type="ORF">D779_3962</name>
</gene>
<dbReference type="AlphaFoldDB" id="W9VS27"/>
<sequence length="489" mass="54361">MNDAPRILRAALAGLTPAPSHDATRPPELTQIYTPAGHEAALDPERVMVIGGRGTGKSFWSASLLDERTRAFVARSYPRLRLDRCDVSLGFAGVDTGSGGAPNSEILDELILRDGYAPIKVWRAVILRGLSRFIELDIPASLGGRDGLVAWVDADAERAQEMTRRADEAILSQGRQVLVIFDALDRLGDNWEVIRERTKALLQTALAMQTYRAIKPKIFMRIDQAEDRGLVVFPDASKLLSKGARVDLNWECRDLYGLLFTLLANDPDAQLPFANLVQRTTGVDLGDIDRMGLPAPLKDQESKQEAIFIALAGHYMGSSRTKGRTYTWLYKHLADGLGRVSPRSFLEVLRSAANYRGMPADSPLVINHKGIQAGIQAASDLRLQHLQEDYRWIETILEPLADLRVPCPEDDIRTRWREAETVPALSESSKSYLEPIEFSESGEDRLTALLRALIRIGVAERRADGRINVPDIYRVAAKLLRRGGVRPNR</sequence>
<keyword evidence="2" id="KW-1185">Reference proteome</keyword>
<dbReference type="Proteomes" id="UP000019460">
    <property type="component" value="Unassembled WGS sequence"/>
</dbReference>
<comment type="caution">
    <text evidence="1">The sequence shown here is derived from an EMBL/GenBank/DDBJ whole genome shotgun (WGS) entry which is preliminary data.</text>
</comment>
<organism evidence="1 2">
    <name type="scientific">Imhoffiella purpurea</name>
    <dbReference type="NCBI Taxonomy" id="1249627"/>
    <lineage>
        <taxon>Bacteria</taxon>
        <taxon>Pseudomonadati</taxon>
        <taxon>Pseudomonadota</taxon>
        <taxon>Gammaproteobacteria</taxon>
        <taxon>Chromatiales</taxon>
        <taxon>Chromatiaceae</taxon>
        <taxon>Imhoffiella</taxon>
    </lineage>
</organism>
<name>W9VS27_9GAMM</name>
<accession>W9VS27</accession>
<protein>
    <submittedName>
        <fullName evidence="1">Uncharacterized protein</fullName>
    </submittedName>
</protein>
<evidence type="ECO:0000313" key="2">
    <source>
        <dbReference type="Proteomes" id="UP000019460"/>
    </source>
</evidence>
<dbReference type="RefSeq" id="WP_043757759.1">
    <property type="nucleotide sequence ID" value="NZ_AONC01000079.1"/>
</dbReference>
<proteinExistence type="predicted"/>
<dbReference type="OrthoDB" id="8444549at2"/>
<dbReference type="EMBL" id="AONC01000079">
    <property type="protein sequence ID" value="EXJ13215.1"/>
    <property type="molecule type" value="Genomic_DNA"/>
</dbReference>
<evidence type="ECO:0000313" key="1">
    <source>
        <dbReference type="EMBL" id="EXJ13215.1"/>
    </source>
</evidence>